<dbReference type="SUPFAM" id="SSF53098">
    <property type="entry name" value="Ribonuclease H-like"/>
    <property type="match status" value="1"/>
</dbReference>
<proteinExistence type="predicted"/>
<dbReference type="InterPro" id="IPR008906">
    <property type="entry name" value="HATC_C_dom"/>
</dbReference>
<keyword evidence="1" id="KW-0732">Signal</keyword>
<accession>A0AAD9TSW6</accession>
<sequence length="203" mass="23036">MILIESNLFFKALVAWGLLLKYSSYVKVDDLPPDFAKIKAVYEMFKEDEISALLGESYKDINEYEAYGQQEYSTVCNQKSQLELYLDEPKLEMSSNLDVLDFWKVNMIRYPDLSVMARDILSIPVSTVASESAFSVGGRVLDRFRSLLKPDIVEAIVCTRDWMEGENVSESLEVDEVVEDILKLTLENSPDPSIESATSQFGD</sequence>
<dbReference type="PANTHER" id="PTHR23272:SF184">
    <property type="entry name" value="OS03G0311250 PROTEIN"/>
    <property type="match status" value="1"/>
</dbReference>
<reference evidence="3" key="1">
    <citation type="journal article" date="2023" name="Plant J.">
        <title>Genome sequences and population genomics provide insights into the demographic history, inbreeding, and mutation load of two 'living fossil' tree species of Dipteronia.</title>
        <authorList>
            <person name="Feng Y."/>
            <person name="Comes H.P."/>
            <person name="Chen J."/>
            <person name="Zhu S."/>
            <person name="Lu R."/>
            <person name="Zhang X."/>
            <person name="Li P."/>
            <person name="Qiu J."/>
            <person name="Olsen K.M."/>
            <person name="Qiu Y."/>
        </authorList>
    </citation>
    <scope>NUCLEOTIDE SEQUENCE</scope>
    <source>
        <strain evidence="3">KIB01</strain>
    </source>
</reference>
<gene>
    <name evidence="3" type="ORF">Ddye_023071</name>
</gene>
<evidence type="ECO:0000259" key="2">
    <source>
        <dbReference type="Pfam" id="PF05699"/>
    </source>
</evidence>
<dbReference type="Proteomes" id="UP001280121">
    <property type="component" value="Unassembled WGS sequence"/>
</dbReference>
<feature type="chain" id="PRO_5042200921" description="HAT C-terminal dimerisation domain-containing protein" evidence="1">
    <location>
        <begin position="18"/>
        <end position="203"/>
    </location>
</feature>
<evidence type="ECO:0000256" key="1">
    <source>
        <dbReference type="SAM" id="SignalP"/>
    </source>
</evidence>
<dbReference type="Pfam" id="PF05699">
    <property type="entry name" value="Dimer_Tnp_hAT"/>
    <property type="match status" value="1"/>
</dbReference>
<protein>
    <recommendedName>
        <fullName evidence="2">HAT C-terminal dimerisation domain-containing protein</fullName>
    </recommendedName>
</protein>
<evidence type="ECO:0000313" key="3">
    <source>
        <dbReference type="EMBL" id="KAK2641308.1"/>
    </source>
</evidence>
<comment type="caution">
    <text evidence="3">The sequence shown here is derived from an EMBL/GenBank/DDBJ whole genome shotgun (WGS) entry which is preliminary data.</text>
</comment>
<dbReference type="PANTHER" id="PTHR23272">
    <property type="entry name" value="BED FINGER-RELATED"/>
    <property type="match status" value="1"/>
</dbReference>
<organism evidence="3 4">
    <name type="scientific">Dipteronia dyeriana</name>
    <dbReference type="NCBI Taxonomy" id="168575"/>
    <lineage>
        <taxon>Eukaryota</taxon>
        <taxon>Viridiplantae</taxon>
        <taxon>Streptophyta</taxon>
        <taxon>Embryophyta</taxon>
        <taxon>Tracheophyta</taxon>
        <taxon>Spermatophyta</taxon>
        <taxon>Magnoliopsida</taxon>
        <taxon>eudicotyledons</taxon>
        <taxon>Gunneridae</taxon>
        <taxon>Pentapetalae</taxon>
        <taxon>rosids</taxon>
        <taxon>malvids</taxon>
        <taxon>Sapindales</taxon>
        <taxon>Sapindaceae</taxon>
        <taxon>Hippocastanoideae</taxon>
        <taxon>Acereae</taxon>
        <taxon>Dipteronia</taxon>
    </lineage>
</organism>
<dbReference type="AlphaFoldDB" id="A0AAD9TSW6"/>
<feature type="domain" description="HAT C-terminal dimerisation" evidence="2">
    <location>
        <begin position="82"/>
        <end position="163"/>
    </location>
</feature>
<dbReference type="EMBL" id="JANJYI010000007">
    <property type="protein sequence ID" value="KAK2641308.1"/>
    <property type="molecule type" value="Genomic_DNA"/>
</dbReference>
<evidence type="ECO:0000313" key="4">
    <source>
        <dbReference type="Proteomes" id="UP001280121"/>
    </source>
</evidence>
<keyword evidence="4" id="KW-1185">Reference proteome</keyword>
<name>A0AAD9TSW6_9ROSI</name>
<dbReference type="GO" id="GO:0046983">
    <property type="term" value="F:protein dimerization activity"/>
    <property type="evidence" value="ECO:0007669"/>
    <property type="project" value="InterPro"/>
</dbReference>
<dbReference type="InterPro" id="IPR012337">
    <property type="entry name" value="RNaseH-like_sf"/>
</dbReference>
<feature type="signal peptide" evidence="1">
    <location>
        <begin position="1"/>
        <end position="17"/>
    </location>
</feature>